<dbReference type="AlphaFoldDB" id="A0A6G6CDT8"/>
<keyword evidence="4 6" id="KW-1015">Disulfide bond</keyword>
<feature type="chain" id="PRO_5026085684" evidence="7">
    <location>
        <begin position="18"/>
        <end position="499"/>
    </location>
</feature>
<dbReference type="Pfam" id="PF02886">
    <property type="entry name" value="LBP_BPI_CETP_C"/>
    <property type="match status" value="1"/>
</dbReference>
<keyword evidence="3" id="KW-0964">Secreted</keyword>
<organism evidence="10">
    <name type="scientific">Anadara kagoshimensis</name>
    <dbReference type="NCBI Taxonomy" id="1390362"/>
    <lineage>
        <taxon>Eukaryota</taxon>
        <taxon>Metazoa</taxon>
        <taxon>Spiralia</taxon>
        <taxon>Lophotrochozoa</taxon>
        <taxon>Mollusca</taxon>
        <taxon>Bivalvia</taxon>
        <taxon>Autobranchia</taxon>
        <taxon>Pteriomorphia</taxon>
        <taxon>Arcoida</taxon>
        <taxon>Arcoidea</taxon>
        <taxon>Arcidae</taxon>
        <taxon>Anadara</taxon>
    </lineage>
</organism>
<evidence type="ECO:0000256" key="2">
    <source>
        <dbReference type="ARBA" id="ARBA00007292"/>
    </source>
</evidence>
<dbReference type="PANTHER" id="PTHR10504:SF131">
    <property type="entry name" value="BPI2 DOMAIN-CONTAINING PROTEIN"/>
    <property type="match status" value="1"/>
</dbReference>
<dbReference type="PANTHER" id="PTHR10504">
    <property type="entry name" value="BACTERICIDAL PERMEABILITY-INCREASING BPI PROTEIN-RELATED"/>
    <property type="match status" value="1"/>
</dbReference>
<keyword evidence="7" id="KW-0732">Signal</keyword>
<protein>
    <submittedName>
        <fullName evidence="10">Lipopolysaccharide-binding protein</fullName>
    </submittedName>
</protein>
<dbReference type="Pfam" id="PF01273">
    <property type="entry name" value="LBP_BPI_CETP"/>
    <property type="match status" value="1"/>
</dbReference>
<evidence type="ECO:0000313" key="10">
    <source>
        <dbReference type="EMBL" id="QID90274.1"/>
    </source>
</evidence>
<evidence type="ECO:0000259" key="8">
    <source>
        <dbReference type="SMART" id="SM00328"/>
    </source>
</evidence>
<dbReference type="EMBL" id="MN180061">
    <property type="protein sequence ID" value="QID90274.1"/>
    <property type="molecule type" value="mRNA"/>
</dbReference>
<feature type="disulfide bond" evidence="6">
    <location>
        <begin position="154"/>
        <end position="193"/>
    </location>
</feature>
<comment type="subcellular location">
    <subcellularLocation>
        <location evidence="1">Secreted</location>
    </subcellularLocation>
</comment>
<feature type="domain" description="Lipid-binding serum glycoprotein C-terminal" evidence="9">
    <location>
        <begin position="266"/>
        <end position="474"/>
    </location>
</feature>
<name>A0A6G6CDT8_9BIVA</name>
<evidence type="ECO:0000259" key="9">
    <source>
        <dbReference type="SMART" id="SM00329"/>
    </source>
</evidence>
<dbReference type="InterPro" id="IPR017942">
    <property type="entry name" value="Lipid-bd_serum_glycop_N"/>
</dbReference>
<evidence type="ECO:0000256" key="6">
    <source>
        <dbReference type="PIRSR" id="PIRSR002417-50"/>
    </source>
</evidence>
<evidence type="ECO:0000256" key="5">
    <source>
        <dbReference type="ARBA" id="ARBA00023180"/>
    </source>
</evidence>
<feature type="signal peptide" evidence="7">
    <location>
        <begin position="1"/>
        <end position="17"/>
    </location>
</feature>
<feature type="domain" description="Lipid-binding serum glycoprotein N-terminal" evidence="8">
    <location>
        <begin position="29"/>
        <end position="251"/>
    </location>
</feature>
<keyword evidence="5" id="KW-0325">Glycoprotein</keyword>
<proteinExistence type="evidence at transcript level"/>
<evidence type="ECO:0000256" key="3">
    <source>
        <dbReference type="ARBA" id="ARBA00022525"/>
    </source>
</evidence>
<dbReference type="Gene3D" id="3.15.20.10">
    <property type="entry name" value="Bactericidal permeability-increasing protein, domain 2"/>
    <property type="match status" value="1"/>
</dbReference>
<reference evidence="10" key="1">
    <citation type="submission" date="2019-07" db="EMBL/GenBank/DDBJ databases">
        <authorList>
            <person name="Zhong A."/>
        </authorList>
    </citation>
    <scope>NUCLEOTIDE SEQUENCE</scope>
</reference>
<comment type="similarity">
    <text evidence="2">Belongs to the BPI/LBP/Plunc superfamily. BPI/LBP family.</text>
</comment>
<dbReference type="GO" id="GO:0008289">
    <property type="term" value="F:lipid binding"/>
    <property type="evidence" value="ECO:0007669"/>
    <property type="project" value="InterPro"/>
</dbReference>
<dbReference type="GO" id="GO:0005615">
    <property type="term" value="C:extracellular space"/>
    <property type="evidence" value="ECO:0007669"/>
    <property type="project" value="InterPro"/>
</dbReference>
<dbReference type="InterPro" id="IPR017943">
    <property type="entry name" value="Bactericidal_perm-incr_a/b_dom"/>
</dbReference>
<dbReference type="SMART" id="SM00329">
    <property type="entry name" value="BPI2"/>
    <property type="match status" value="1"/>
</dbReference>
<dbReference type="InterPro" id="IPR001124">
    <property type="entry name" value="Lipid-bd_serum_glycop_C"/>
</dbReference>
<evidence type="ECO:0000256" key="1">
    <source>
        <dbReference type="ARBA" id="ARBA00004613"/>
    </source>
</evidence>
<dbReference type="InterPro" id="IPR030675">
    <property type="entry name" value="BPI/LBP"/>
</dbReference>
<dbReference type="PIRSF" id="PIRSF002417">
    <property type="entry name" value="Lipid_binding_protein"/>
    <property type="match status" value="1"/>
</dbReference>
<dbReference type="Gene3D" id="3.15.10.10">
    <property type="entry name" value="Bactericidal permeability-increasing protein, domain 1"/>
    <property type="match status" value="1"/>
</dbReference>
<evidence type="ECO:0000256" key="4">
    <source>
        <dbReference type="ARBA" id="ARBA00023157"/>
    </source>
</evidence>
<sequence>MVVDFSLLLVLIVGTFSQTLSTNPGLKARITQTGLDYATKVALDSLSSKVVGLRIPDQHGKSGDVSYDVTNSRITGFQRPQSSITMNPPSGLRWTASGTVIALKGDWHYTLKKWFIRISDHGSFDVTVKGLSFDLGIKLGADKDGRPDISSSGCSCDIGSVDVKIHGKLDVIYNLFKGVIGKKIKDLLKDKMCDLIKDAINKDAENALQKIKVKTTIAKLFMLDYRMTSSPKFTPQYMETYHKGEVLWASSMTDAPIPVPPMPDNVGSQKMLYLFVSDYLFNSLSYQSQIHGVLRYNLTTKDLPPSNKGVLNTTCLSGVCIGELIPQIASKYPNKQVELRMMSTQTPMMTSLKNEVGVFCMGTIGMYATVPNKPSIYLVNLNVSMNATVNLSIMNEKLYAKIDQLIFNISAFNSAVGPISDRALQFVTRNAIRIFVEPALNKLGKNGFPLPTTGNVKFVNTELNLVRDTLIIATDVRYVSDTDTALKFVPRKRVYLEKT</sequence>
<evidence type="ECO:0000256" key="7">
    <source>
        <dbReference type="SAM" id="SignalP"/>
    </source>
</evidence>
<dbReference type="InterPro" id="IPR032942">
    <property type="entry name" value="BPI/LBP/Plunc"/>
</dbReference>
<dbReference type="SMART" id="SM00328">
    <property type="entry name" value="BPI1"/>
    <property type="match status" value="1"/>
</dbReference>
<dbReference type="FunFam" id="3.15.10.10:FF:000001">
    <property type="entry name" value="phospholipid transfer protein-like"/>
    <property type="match status" value="1"/>
</dbReference>
<dbReference type="SUPFAM" id="SSF55394">
    <property type="entry name" value="Bactericidal permeability-increasing protein, BPI"/>
    <property type="match status" value="2"/>
</dbReference>
<accession>A0A6G6CDT8</accession>